<evidence type="ECO:0000259" key="2">
    <source>
        <dbReference type="PROSITE" id="PS51747"/>
    </source>
</evidence>
<evidence type="ECO:0000313" key="5">
    <source>
        <dbReference type="Proteomes" id="UP000663832"/>
    </source>
</evidence>
<dbReference type="EMBL" id="CAJNOM010000328">
    <property type="protein sequence ID" value="CAF1362891.1"/>
    <property type="molecule type" value="Genomic_DNA"/>
</dbReference>
<dbReference type="PANTHER" id="PTHR11079:SF149">
    <property type="entry name" value="TRNA-SPECIFIC ADENOSINE DEAMINASE 2"/>
    <property type="match status" value="1"/>
</dbReference>
<dbReference type="InterPro" id="IPR016193">
    <property type="entry name" value="Cytidine_deaminase-like"/>
</dbReference>
<organism evidence="3 6">
    <name type="scientific">Adineta steineri</name>
    <dbReference type="NCBI Taxonomy" id="433720"/>
    <lineage>
        <taxon>Eukaryota</taxon>
        <taxon>Metazoa</taxon>
        <taxon>Spiralia</taxon>
        <taxon>Gnathifera</taxon>
        <taxon>Rotifera</taxon>
        <taxon>Eurotatoria</taxon>
        <taxon>Bdelloidea</taxon>
        <taxon>Adinetida</taxon>
        <taxon>Adinetidae</taxon>
        <taxon>Adineta</taxon>
    </lineage>
</organism>
<dbReference type="OrthoDB" id="408702at2759"/>
<reference evidence="3" key="1">
    <citation type="submission" date="2021-02" db="EMBL/GenBank/DDBJ databases">
        <authorList>
            <person name="Nowell W R."/>
        </authorList>
    </citation>
    <scope>NUCLEOTIDE SEQUENCE</scope>
</reference>
<evidence type="ECO:0000256" key="1">
    <source>
        <dbReference type="ARBA" id="ARBA00022801"/>
    </source>
</evidence>
<comment type="caution">
    <text evidence="3">The sequence shown here is derived from an EMBL/GenBank/DDBJ whole genome shotgun (WGS) entry which is preliminary data.</text>
</comment>
<keyword evidence="1" id="KW-0378">Hydrolase</keyword>
<dbReference type="PROSITE" id="PS51747">
    <property type="entry name" value="CYT_DCMP_DEAMINASES_2"/>
    <property type="match status" value="1"/>
</dbReference>
<name>A0A814CA53_9BILA</name>
<dbReference type="Proteomes" id="UP000663832">
    <property type="component" value="Unassembled WGS sequence"/>
</dbReference>
<dbReference type="Gene3D" id="3.40.140.10">
    <property type="entry name" value="Cytidine Deaminase, domain 2"/>
    <property type="match status" value="1"/>
</dbReference>
<dbReference type="CDD" id="cd01285">
    <property type="entry name" value="nucleoside_deaminase"/>
    <property type="match status" value="1"/>
</dbReference>
<keyword evidence="5" id="KW-1185">Reference proteome</keyword>
<dbReference type="PANTHER" id="PTHR11079">
    <property type="entry name" value="CYTOSINE DEAMINASE FAMILY MEMBER"/>
    <property type="match status" value="1"/>
</dbReference>
<evidence type="ECO:0000313" key="4">
    <source>
        <dbReference type="EMBL" id="CAF1362891.1"/>
    </source>
</evidence>
<dbReference type="AlphaFoldDB" id="A0A814CA53"/>
<dbReference type="Proteomes" id="UP000663877">
    <property type="component" value="Unassembled WGS sequence"/>
</dbReference>
<gene>
    <name evidence="3" type="ORF">BJG266_LOCUS12441</name>
    <name evidence="4" type="ORF">QVE165_LOCUS34652</name>
</gene>
<dbReference type="GO" id="GO:0002100">
    <property type="term" value="P:tRNA wobble adenosine to inosine editing"/>
    <property type="evidence" value="ECO:0007669"/>
    <property type="project" value="TreeGrafter"/>
</dbReference>
<dbReference type="Pfam" id="PF00383">
    <property type="entry name" value="dCMP_cyt_deam_1"/>
    <property type="match status" value="1"/>
</dbReference>
<evidence type="ECO:0000313" key="3">
    <source>
        <dbReference type="EMBL" id="CAF0937301.1"/>
    </source>
</evidence>
<feature type="domain" description="CMP/dCMP-type deaminase" evidence="2">
    <location>
        <begin position="8"/>
        <end position="122"/>
    </location>
</feature>
<dbReference type="GO" id="GO:0052717">
    <property type="term" value="F:tRNA-specific adenosine-34 deaminase activity"/>
    <property type="evidence" value="ECO:0007669"/>
    <property type="project" value="TreeGrafter"/>
</dbReference>
<proteinExistence type="predicted"/>
<protein>
    <recommendedName>
        <fullName evidence="2">CMP/dCMP-type deaminase domain-containing protein</fullName>
    </recommendedName>
</protein>
<dbReference type="EMBL" id="CAJNOI010000048">
    <property type="protein sequence ID" value="CAF0937301.1"/>
    <property type="molecule type" value="Genomic_DNA"/>
</dbReference>
<dbReference type="InterPro" id="IPR002125">
    <property type="entry name" value="CMP_dCMP_dom"/>
</dbReference>
<evidence type="ECO:0000313" key="6">
    <source>
        <dbReference type="Proteomes" id="UP000663877"/>
    </source>
</evidence>
<accession>A0A814CA53</accession>
<sequence>MSLPMSDNIHIPFIRQAIELSVSAVEHGNHPFGACLVSKDGQVLLTAENTCGEPVTDVTHHAELNLISMATQKFNRDMLEQCTLYTSCEPCLMCTGAFRWSGIRQLVYALKNETLGEYAGFDGLLSCRPFLPAPQFTVIGPILEDEAAQIHQTFWSQLKS</sequence>
<dbReference type="SUPFAM" id="SSF53927">
    <property type="entry name" value="Cytidine deaminase-like"/>
    <property type="match status" value="1"/>
</dbReference>